<dbReference type="PANTHER" id="PTHR11135:SF1">
    <property type="entry name" value="PROTEIN YHCC"/>
    <property type="match status" value="1"/>
</dbReference>
<dbReference type="OrthoDB" id="9801689at2"/>
<feature type="domain" description="Radical SAM core" evidence="7">
    <location>
        <begin position="16"/>
        <end position="259"/>
    </location>
</feature>
<sequence>MIKPRYRIYSKHLQEKFQQRVYKLSINLPGTCPNRDGTVGVGGCIFCDEEGSGFEGLSNSLSIGEQIKENKEFFKKRFGVTKFIAYFQSFTNTYLPLEEFKKNMLEATLDEDVIGISISTRPDCIHDSYLDFLKELKEEKNININIELGLQTVNYHTLKRINRGHTLAEFIDAILRIRARGFESVAHIILNLPGDTMDDVIENAKIISSLGVDYVKLHSLYIVKDTKLGNMYENGELSLISLDEYIERVITFIEYLDPEIIIQRLLGKGPQKTLLFCNWDTSWWKIKDRIELELFQRDTYQGKKFDYLNGKALKAKLVK</sequence>
<dbReference type="InterPro" id="IPR007197">
    <property type="entry name" value="rSAM"/>
</dbReference>
<dbReference type="SFLD" id="SFLDG01086">
    <property type="entry name" value="elongater_protein-like"/>
    <property type="match status" value="1"/>
</dbReference>
<dbReference type="EMBL" id="FWWT01000014">
    <property type="protein sequence ID" value="SMB87671.1"/>
    <property type="molecule type" value="Genomic_DNA"/>
</dbReference>
<dbReference type="Gene3D" id="3.80.30.20">
    <property type="entry name" value="tm_1862 like domain"/>
    <property type="match status" value="1"/>
</dbReference>
<dbReference type="Proteomes" id="UP000192731">
    <property type="component" value="Unassembled WGS sequence"/>
</dbReference>
<organism evidence="8 9">
    <name type="scientific">Desulfonispora thiosulfatigenes DSM 11270</name>
    <dbReference type="NCBI Taxonomy" id="656914"/>
    <lineage>
        <taxon>Bacteria</taxon>
        <taxon>Bacillati</taxon>
        <taxon>Bacillota</taxon>
        <taxon>Clostridia</taxon>
        <taxon>Eubacteriales</taxon>
        <taxon>Peptococcaceae</taxon>
        <taxon>Desulfonispora</taxon>
    </lineage>
</organism>
<keyword evidence="3" id="KW-0949">S-adenosyl-L-methionine</keyword>
<keyword evidence="2" id="KW-0004">4Fe-4S</keyword>
<comment type="cofactor">
    <cofactor evidence="1">
        <name>[4Fe-4S] cluster</name>
        <dbReference type="ChEBI" id="CHEBI:49883"/>
    </cofactor>
</comment>
<gene>
    <name evidence="8" type="ORF">SAMN00017405_1739</name>
</gene>
<dbReference type="SUPFAM" id="SSF102114">
    <property type="entry name" value="Radical SAM enzymes"/>
    <property type="match status" value="1"/>
</dbReference>
<dbReference type="GO" id="GO:0046872">
    <property type="term" value="F:metal ion binding"/>
    <property type="evidence" value="ECO:0007669"/>
    <property type="project" value="UniProtKB-KW"/>
</dbReference>
<dbReference type="InterPro" id="IPR032432">
    <property type="entry name" value="Radical_SAM_C"/>
</dbReference>
<dbReference type="SMART" id="SM00729">
    <property type="entry name" value="Elp3"/>
    <property type="match status" value="1"/>
</dbReference>
<keyword evidence="9" id="KW-1185">Reference proteome</keyword>
<dbReference type="InterPro" id="IPR023404">
    <property type="entry name" value="rSAM_horseshoe"/>
</dbReference>
<name>A0A1W1V3Q0_DESTI</name>
<dbReference type="RefSeq" id="WP_084052722.1">
    <property type="nucleotide sequence ID" value="NZ_FWWT01000014.1"/>
</dbReference>
<dbReference type="InterPro" id="IPR039661">
    <property type="entry name" value="ELP3"/>
</dbReference>
<reference evidence="8 9" key="1">
    <citation type="submission" date="2017-04" db="EMBL/GenBank/DDBJ databases">
        <authorList>
            <person name="Afonso C.L."/>
            <person name="Miller P.J."/>
            <person name="Scott M.A."/>
            <person name="Spackman E."/>
            <person name="Goraichik I."/>
            <person name="Dimitrov K.M."/>
            <person name="Suarez D.L."/>
            <person name="Swayne D.E."/>
        </authorList>
    </citation>
    <scope>NUCLEOTIDE SEQUENCE [LARGE SCALE GENOMIC DNA]</scope>
    <source>
        <strain evidence="8 9">DSM 11270</strain>
    </source>
</reference>
<dbReference type="InterPro" id="IPR005911">
    <property type="entry name" value="YhcC-like"/>
</dbReference>
<keyword evidence="4" id="KW-0479">Metal-binding</keyword>
<evidence type="ECO:0000256" key="5">
    <source>
        <dbReference type="ARBA" id="ARBA00023004"/>
    </source>
</evidence>
<evidence type="ECO:0000256" key="6">
    <source>
        <dbReference type="ARBA" id="ARBA00023014"/>
    </source>
</evidence>
<dbReference type="Pfam" id="PF04055">
    <property type="entry name" value="Radical_SAM"/>
    <property type="match status" value="1"/>
</dbReference>
<dbReference type="InterPro" id="IPR006638">
    <property type="entry name" value="Elp3/MiaA/NifB-like_rSAM"/>
</dbReference>
<protein>
    <recommendedName>
        <fullName evidence="7">Radical SAM core domain-containing protein</fullName>
    </recommendedName>
</protein>
<dbReference type="PROSITE" id="PS51918">
    <property type="entry name" value="RADICAL_SAM"/>
    <property type="match status" value="1"/>
</dbReference>
<evidence type="ECO:0000313" key="8">
    <source>
        <dbReference type="EMBL" id="SMB87671.1"/>
    </source>
</evidence>
<dbReference type="STRING" id="656914.SAMN00017405_1739"/>
<dbReference type="PANTHER" id="PTHR11135">
    <property type="entry name" value="HISTONE ACETYLTRANSFERASE-RELATED"/>
    <property type="match status" value="1"/>
</dbReference>
<keyword evidence="5" id="KW-0408">Iron</keyword>
<dbReference type="InterPro" id="IPR058240">
    <property type="entry name" value="rSAM_sf"/>
</dbReference>
<dbReference type="Pfam" id="PF16199">
    <property type="entry name" value="Radical_SAM_C"/>
    <property type="match status" value="1"/>
</dbReference>
<dbReference type="GO" id="GO:0003824">
    <property type="term" value="F:catalytic activity"/>
    <property type="evidence" value="ECO:0007669"/>
    <property type="project" value="InterPro"/>
</dbReference>
<evidence type="ECO:0000256" key="3">
    <source>
        <dbReference type="ARBA" id="ARBA00022691"/>
    </source>
</evidence>
<dbReference type="SFLD" id="SFLDS00029">
    <property type="entry name" value="Radical_SAM"/>
    <property type="match status" value="1"/>
</dbReference>
<dbReference type="GO" id="GO:0051539">
    <property type="term" value="F:4 iron, 4 sulfur cluster binding"/>
    <property type="evidence" value="ECO:0007669"/>
    <property type="project" value="UniProtKB-KW"/>
</dbReference>
<evidence type="ECO:0000313" key="9">
    <source>
        <dbReference type="Proteomes" id="UP000192731"/>
    </source>
</evidence>
<evidence type="ECO:0000256" key="1">
    <source>
        <dbReference type="ARBA" id="ARBA00001966"/>
    </source>
</evidence>
<evidence type="ECO:0000259" key="7">
    <source>
        <dbReference type="PROSITE" id="PS51918"/>
    </source>
</evidence>
<dbReference type="AlphaFoldDB" id="A0A1W1V3Q0"/>
<dbReference type="NCBIfam" id="TIGR01212">
    <property type="entry name" value="TIGR01212 family radical SAM protein"/>
    <property type="match status" value="1"/>
</dbReference>
<evidence type="ECO:0000256" key="2">
    <source>
        <dbReference type="ARBA" id="ARBA00022485"/>
    </source>
</evidence>
<evidence type="ECO:0000256" key="4">
    <source>
        <dbReference type="ARBA" id="ARBA00022723"/>
    </source>
</evidence>
<dbReference type="SFLD" id="SFLDG01091">
    <property type="entry name" value="uncharacterized_CHP01210-like"/>
    <property type="match status" value="1"/>
</dbReference>
<keyword evidence="6" id="KW-0411">Iron-sulfur</keyword>
<accession>A0A1W1V3Q0</accession>
<proteinExistence type="predicted"/>